<feature type="transmembrane region" description="Helical" evidence="1">
    <location>
        <begin position="266"/>
        <end position="286"/>
    </location>
</feature>
<organism evidence="2 3">
    <name type="scientific">Acanthosepion pharaonis</name>
    <name type="common">Pharaoh cuttlefish</name>
    <name type="synonym">Sepia pharaonis</name>
    <dbReference type="NCBI Taxonomy" id="158019"/>
    <lineage>
        <taxon>Eukaryota</taxon>
        <taxon>Metazoa</taxon>
        <taxon>Spiralia</taxon>
        <taxon>Lophotrochozoa</taxon>
        <taxon>Mollusca</taxon>
        <taxon>Cephalopoda</taxon>
        <taxon>Coleoidea</taxon>
        <taxon>Decapodiformes</taxon>
        <taxon>Sepiida</taxon>
        <taxon>Sepiina</taxon>
        <taxon>Sepiidae</taxon>
        <taxon>Acanthosepion</taxon>
    </lineage>
</organism>
<name>A0A812DG13_ACAPH</name>
<dbReference type="Proteomes" id="UP000597762">
    <property type="component" value="Unassembled WGS sequence"/>
</dbReference>
<gene>
    <name evidence="2" type="ORF">SPHA_51135</name>
</gene>
<reference evidence="2" key="1">
    <citation type="submission" date="2021-01" db="EMBL/GenBank/DDBJ databases">
        <authorList>
            <person name="Li R."/>
            <person name="Bekaert M."/>
        </authorList>
    </citation>
    <scope>NUCLEOTIDE SEQUENCE</scope>
    <source>
        <strain evidence="2">Farmed</strain>
    </source>
</reference>
<dbReference type="EMBL" id="CAHIKZ030003076">
    <property type="protein sequence ID" value="CAE1295876.1"/>
    <property type="molecule type" value="Genomic_DNA"/>
</dbReference>
<comment type="caution">
    <text evidence="2">The sequence shown here is derived from an EMBL/GenBank/DDBJ whole genome shotgun (WGS) entry which is preliminary data.</text>
</comment>
<keyword evidence="3" id="KW-1185">Reference proteome</keyword>
<keyword evidence="1" id="KW-0812">Transmembrane</keyword>
<proteinExistence type="predicted"/>
<evidence type="ECO:0000313" key="3">
    <source>
        <dbReference type="Proteomes" id="UP000597762"/>
    </source>
</evidence>
<protein>
    <submittedName>
        <fullName evidence="2">Uncharacterized protein</fullName>
    </submittedName>
</protein>
<feature type="transmembrane region" description="Helical" evidence="1">
    <location>
        <begin position="80"/>
        <end position="101"/>
    </location>
</feature>
<feature type="transmembrane region" description="Helical" evidence="1">
    <location>
        <begin position="147"/>
        <end position="172"/>
    </location>
</feature>
<keyword evidence="1" id="KW-0472">Membrane</keyword>
<feature type="transmembrane region" description="Helical" evidence="1">
    <location>
        <begin position="193"/>
        <end position="213"/>
    </location>
</feature>
<keyword evidence="1" id="KW-1133">Transmembrane helix</keyword>
<sequence>MKAVQYLISISSLLMWPFYQLCQKDKRELFNTYLPLHNDTQDNCSTWLLYLMSVNADEVKNICFFLHIFISSHFFASSSFFITCSSILLSFTSFFFFSFIYHYKLFSCLTPNTKFVHTFFFKLSPFPANSTFSTSAFLPLPVLTPSFFFSSFFSSPSFSFLSSFFHSLSLLFHSPSFFYQYFSPPLYFLFHHLSFFFFSFLSLSLPSCVFPSFYPPLHIHSFFSCFSFPSSSFILLSFILISFIFLFLLLFSFLISNPYIFFHLPLFLPLFIPPHLTSFLFFLLFLPHSLLLPQKPTDKSID</sequence>
<evidence type="ECO:0000313" key="2">
    <source>
        <dbReference type="EMBL" id="CAE1295876.1"/>
    </source>
</evidence>
<accession>A0A812DG13</accession>
<dbReference type="AlphaFoldDB" id="A0A812DG13"/>
<feature type="transmembrane region" description="Helical" evidence="1">
    <location>
        <begin position="233"/>
        <end position="254"/>
    </location>
</feature>
<evidence type="ECO:0000256" key="1">
    <source>
        <dbReference type="SAM" id="Phobius"/>
    </source>
</evidence>